<keyword evidence="3 6" id="KW-0812">Transmembrane</keyword>
<feature type="transmembrane region" description="Helical" evidence="6">
    <location>
        <begin position="347"/>
        <end position="365"/>
    </location>
</feature>
<dbReference type="InterPro" id="IPR027417">
    <property type="entry name" value="P-loop_NTPase"/>
</dbReference>
<organism evidence="8 9">
    <name type="scientific">Elliptochloris bilobata</name>
    <dbReference type="NCBI Taxonomy" id="381761"/>
    <lineage>
        <taxon>Eukaryota</taxon>
        <taxon>Viridiplantae</taxon>
        <taxon>Chlorophyta</taxon>
        <taxon>core chlorophytes</taxon>
        <taxon>Trebouxiophyceae</taxon>
        <taxon>Trebouxiophyceae incertae sedis</taxon>
        <taxon>Elliptochloris clade</taxon>
        <taxon>Elliptochloris</taxon>
    </lineage>
</organism>
<dbReference type="Proteomes" id="UP001445335">
    <property type="component" value="Unassembled WGS sequence"/>
</dbReference>
<keyword evidence="2" id="KW-0813">Transport</keyword>
<evidence type="ECO:0000256" key="1">
    <source>
        <dbReference type="ARBA" id="ARBA00004141"/>
    </source>
</evidence>
<feature type="transmembrane region" description="Helical" evidence="6">
    <location>
        <begin position="399"/>
        <end position="421"/>
    </location>
</feature>
<evidence type="ECO:0000256" key="2">
    <source>
        <dbReference type="ARBA" id="ARBA00022448"/>
    </source>
</evidence>
<keyword evidence="4 6" id="KW-1133">Transmembrane helix</keyword>
<name>A0AAW1QPJ9_9CHLO</name>
<keyword evidence="5 6" id="KW-0472">Membrane</keyword>
<evidence type="ECO:0000256" key="4">
    <source>
        <dbReference type="ARBA" id="ARBA00022989"/>
    </source>
</evidence>
<feature type="domain" description="ABC transporter" evidence="7">
    <location>
        <begin position="2"/>
        <end position="271"/>
    </location>
</feature>
<dbReference type="Pfam" id="PF00005">
    <property type="entry name" value="ABC_tran"/>
    <property type="match status" value="1"/>
</dbReference>
<reference evidence="8 9" key="1">
    <citation type="journal article" date="2024" name="Nat. Commun.">
        <title>Phylogenomics reveals the evolutionary origins of lichenization in chlorophyte algae.</title>
        <authorList>
            <person name="Puginier C."/>
            <person name="Libourel C."/>
            <person name="Otte J."/>
            <person name="Skaloud P."/>
            <person name="Haon M."/>
            <person name="Grisel S."/>
            <person name="Petersen M."/>
            <person name="Berrin J.G."/>
            <person name="Delaux P.M."/>
            <person name="Dal Grande F."/>
            <person name="Keller J."/>
        </authorList>
    </citation>
    <scope>NUCLEOTIDE SEQUENCE [LARGE SCALE GENOMIC DNA]</scope>
    <source>
        <strain evidence="8 9">SAG 245.80</strain>
    </source>
</reference>
<keyword evidence="9" id="KW-1185">Reference proteome</keyword>
<dbReference type="InterPro" id="IPR050352">
    <property type="entry name" value="ABCG_transporters"/>
</dbReference>
<dbReference type="PROSITE" id="PS50893">
    <property type="entry name" value="ABC_TRANSPORTER_2"/>
    <property type="match status" value="1"/>
</dbReference>
<evidence type="ECO:0000259" key="7">
    <source>
        <dbReference type="PROSITE" id="PS50893"/>
    </source>
</evidence>
<comment type="caution">
    <text evidence="8">The sequence shown here is derived from an EMBL/GenBank/DDBJ whole genome shotgun (WGS) entry which is preliminary data.</text>
</comment>
<evidence type="ECO:0000313" key="8">
    <source>
        <dbReference type="EMBL" id="KAK9823026.1"/>
    </source>
</evidence>
<protein>
    <recommendedName>
        <fullName evidence="7">ABC transporter domain-containing protein</fullName>
    </recommendedName>
</protein>
<feature type="transmembrane region" description="Helical" evidence="6">
    <location>
        <begin position="292"/>
        <end position="313"/>
    </location>
</feature>
<evidence type="ECO:0000256" key="3">
    <source>
        <dbReference type="ARBA" id="ARBA00022692"/>
    </source>
</evidence>
<dbReference type="GO" id="GO:0016020">
    <property type="term" value="C:membrane"/>
    <property type="evidence" value="ECO:0007669"/>
    <property type="project" value="UniProtKB-SubCell"/>
</dbReference>
<proteinExistence type="predicted"/>
<dbReference type="GO" id="GO:0016887">
    <property type="term" value="F:ATP hydrolysis activity"/>
    <property type="evidence" value="ECO:0007669"/>
    <property type="project" value="InterPro"/>
</dbReference>
<comment type="subcellular location">
    <subcellularLocation>
        <location evidence="1">Membrane</location>
        <topology evidence="1">Multi-pass membrane protein</topology>
    </subcellularLocation>
</comment>
<feature type="transmembrane region" description="Helical" evidence="6">
    <location>
        <begin position="262"/>
        <end position="280"/>
    </location>
</feature>
<dbReference type="GO" id="GO:0140359">
    <property type="term" value="F:ABC-type transporter activity"/>
    <property type="evidence" value="ECO:0007669"/>
    <property type="project" value="InterPro"/>
</dbReference>
<dbReference type="GO" id="GO:0005524">
    <property type="term" value="F:ATP binding"/>
    <property type="evidence" value="ECO:0007669"/>
    <property type="project" value="InterPro"/>
</dbReference>
<evidence type="ECO:0000313" key="9">
    <source>
        <dbReference type="Proteomes" id="UP001445335"/>
    </source>
</evidence>
<dbReference type="EMBL" id="JALJOU010000080">
    <property type="protein sequence ID" value="KAK9823026.1"/>
    <property type="molecule type" value="Genomic_DNA"/>
</dbReference>
<dbReference type="Pfam" id="PF01061">
    <property type="entry name" value="ABC2_membrane"/>
    <property type="match status" value="1"/>
</dbReference>
<sequence length="472" mass="50898">MVTFQDLEYRVANNAKWRETVTLLTGVSGSLHPRQMLALLGPSGSGKTTLLDLLAGRKTTGALSGRILYSGHAPSKPFPRRHTGYVEQCDTLLGNLTVQEMLAYTAELKGPAAEPLAAKLARVDAAVATLGLASCRPVVATVAALAAGGITVCATIHSPSAAVFRQFDRLMLLLGGRLALAAAYQGSALRAANDERLKRDADAAADLPPAMLAEMAARCSSSTSTPAAHGLHVILLPASQAEVAYRGRRDLADFPGYLAPRVLDKLAVALLIMTLYWGVGRPAEGAAAIARAINLSAALFMWTVLPGFAAAAYCPTLVEERLLFNRELSDGLYQPITYLAAKLLSEGAVALVQSLALCALTYFPLHLGGQWVLYWFVYFLTTCIGVVLAYAIAALSPNIYVANAALPAYVITPLFFVGQLMRPSDQPAHWKWYGYLDFLRYGWIAQMVNQFEHSHVFLAFNVERSEMRRPAD</sequence>
<dbReference type="PANTHER" id="PTHR48041">
    <property type="entry name" value="ABC TRANSPORTER G FAMILY MEMBER 28"/>
    <property type="match status" value="1"/>
</dbReference>
<gene>
    <name evidence="8" type="ORF">WJX81_000228</name>
</gene>
<evidence type="ECO:0000256" key="6">
    <source>
        <dbReference type="SAM" id="Phobius"/>
    </source>
</evidence>
<accession>A0AAW1QPJ9</accession>
<dbReference type="InterPro" id="IPR003439">
    <property type="entry name" value="ABC_transporter-like_ATP-bd"/>
</dbReference>
<dbReference type="AlphaFoldDB" id="A0AAW1QPJ9"/>
<dbReference type="SUPFAM" id="SSF52540">
    <property type="entry name" value="P-loop containing nucleoside triphosphate hydrolases"/>
    <property type="match status" value="1"/>
</dbReference>
<dbReference type="InterPro" id="IPR013525">
    <property type="entry name" value="ABC2_TM"/>
</dbReference>
<feature type="transmembrane region" description="Helical" evidence="6">
    <location>
        <begin position="372"/>
        <end position="393"/>
    </location>
</feature>
<evidence type="ECO:0000256" key="5">
    <source>
        <dbReference type="ARBA" id="ARBA00023136"/>
    </source>
</evidence>
<dbReference type="PANTHER" id="PTHR48041:SF91">
    <property type="entry name" value="ABC TRANSPORTER G FAMILY MEMBER 28"/>
    <property type="match status" value="1"/>
</dbReference>
<dbReference type="Gene3D" id="3.40.50.300">
    <property type="entry name" value="P-loop containing nucleotide triphosphate hydrolases"/>
    <property type="match status" value="1"/>
</dbReference>